<proteinExistence type="predicted"/>
<dbReference type="eggNOG" id="COG1865">
    <property type="taxonomic scope" value="Bacteria"/>
</dbReference>
<dbReference type="AlphaFoldDB" id="A0A097ANW9"/>
<accession>A0A097ANW9</accession>
<dbReference type="STRING" id="2325.TKV_c03070"/>
<dbReference type="HOGENOM" id="CLU_056334_0_0_9"/>
<dbReference type="Pfam" id="PF01955">
    <property type="entry name" value="CbiZ"/>
    <property type="match status" value="1"/>
</dbReference>
<dbReference type="KEGG" id="tki:TKV_c03070"/>
<dbReference type="PANTHER" id="PTHR35336">
    <property type="entry name" value="ADENOSYLCOBINAMIDE AMIDOHYDROLASE"/>
    <property type="match status" value="1"/>
</dbReference>
<protein>
    <submittedName>
        <fullName evidence="1">Adenosylcobinamide amidohydrolase CbiZ</fullName>
        <ecNumber evidence="1">3.5.1.-</ecNumber>
    </submittedName>
</protein>
<sequence>MVMIYETSMKDPVYRYQNAIVISFNGKRNVLSTSPLNGGYREDIKAVFNQGESANSCTACKEKTPAPKESGCKMRAPTYEEHLAIIAKELGLDASYTTGLSTAAFAENAAIVEEKHKSLTVTAIVTGGVEVNGGRVGDPASFDEMDKKVPVREGTINIILLIDANLPPGTLTRALVTCTEAKTAALQELMAQSNYSSGLATGSGTDGTIVVSNMESDIHLTWAGKHSKLGELIGRVVIKAVKEALYKQTGLSPQMQHSLLRRIKRYKVTEETMWNRYRVLFGDDGYKKFDFMHNLHLLDRQEDLVTLTSLYVHLLDQLQWGLLNKREVKKASEFILKEIAEDVVLEKADPSKSDEDFIKDLLELYEETLISRIRRESGV</sequence>
<dbReference type="PANTHER" id="PTHR35336:SF5">
    <property type="entry name" value="ADENOSYLCOBINAMIDE AMIDOHYDROLASE"/>
    <property type="match status" value="1"/>
</dbReference>
<evidence type="ECO:0000313" key="2">
    <source>
        <dbReference type="Proteomes" id="UP000029669"/>
    </source>
</evidence>
<dbReference type="Proteomes" id="UP000029669">
    <property type="component" value="Chromosome"/>
</dbReference>
<dbReference type="EMBL" id="CP009170">
    <property type="protein sequence ID" value="AIS51512.1"/>
    <property type="molecule type" value="Genomic_DNA"/>
</dbReference>
<reference evidence="2" key="1">
    <citation type="journal article" date="2015" name="Genome Announc.">
        <title>Whole-Genome Sequences of 80 Environmental and Clinical Isolates of Burkholderia pseudomallei.</title>
        <authorList>
            <person name="Johnson S.L."/>
            <person name="Baker A.L."/>
            <person name="Chain P.S."/>
            <person name="Currie B.J."/>
            <person name="Daligault H.E."/>
            <person name="Davenport K.W."/>
            <person name="Davis C.B."/>
            <person name="Inglis T.J."/>
            <person name="Kaestli M."/>
            <person name="Koren S."/>
            <person name="Mayo M."/>
            <person name="Merritt A.J."/>
            <person name="Price E.P."/>
            <person name="Sarovich D.S."/>
            <person name="Warner J."/>
            <person name="Rosovitz M.J."/>
        </authorList>
    </citation>
    <scope>NUCLEOTIDE SEQUENCE [LARGE SCALE GENOMIC DNA]</scope>
    <source>
        <strain evidence="2">DSM 2030</strain>
    </source>
</reference>
<keyword evidence="1" id="KW-0378">Hydrolase</keyword>
<dbReference type="InterPro" id="IPR052209">
    <property type="entry name" value="CbiZ"/>
</dbReference>
<evidence type="ECO:0000313" key="1">
    <source>
        <dbReference type="EMBL" id="AIS51512.1"/>
    </source>
</evidence>
<organism evidence="1 2">
    <name type="scientific">Thermoanaerobacter kivui</name>
    <name type="common">Acetogenium kivui</name>
    <dbReference type="NCBI Taxonomy" id="2325"/>
    <lineage>
        <taxon>Bacteria</taxon>
        <taxon>Bacillati</taxon>
        <taxon>Bacillota</taxon>
        <taxon>Clostridia</taxon>
        <taxon>Thermoanaerobacterales</taxon>
        <taxon>Thermoanaerobacteraceae</taxon>
        <taxon>Thermoanaerobacter</taxon>
    </lineage>
</organism>
<keyword evidence="2" id="KW-1185">Reference proteome</keyword>
<dbReference type="EC" id="3.5.1.-" evidence="1"/>
<dbReference type="GO" id="GO:0016787">
    <property type="term" value="F:hydrolase activity"/>
    <property type="evidence" value="ECO:0007669"/>
    <property type="project" value="UniProtKB-KW"/>
</dbReference>
<dbReference type="InterPro" id="IPR002808">
    <property type="entry name" value="AdoCbi_amidolase"/>
</dbReference>
<gene>
    <name evidence="1" type="primary">cbiZ</name>
    <name evidence="1" type="ORF">TKV_c03070</name>
</gene>
<name>A0A097ANW9_THEKI</name>
<dbReference type="RefSeq" id="WP_236617296.1">
    <property type="nucleotide sequence ID" value="NZ_CP009170.1"/>
</dbReference>